<dbReference type="VEuPathDB" id="FungiDB:SPRG_21952"/>
<reference evidence="1 2" key="1">
    <citation type="journal article" date="2013" name="PLoS Genet.">
        <title>Distinctive expansion of potential virulence genes in the genome of the oomycete fish pathogen Saprolegnia parasitica.</title>
        <authorList>
            <person name="Jiang R.H."/>
            <person name="de Bruijn I."/>
            <person name="Haas B.J."/>
            <person name="Belmonte R."/>
            <person name="Lobach L."/>
            <person name="Christie J."/>
            <person name="van den Ackerveken G."/>
            <person name="Bottin A."/>
            <person name="Bulone V."/>
            <person name="Diaz-Moreno S.M."/>
            <person name="Dumas B."/>
            <person name="Fan L."/>
            <person name="Gaulin E."/>
            <person name="Govers F."/>
            <person name="Grenville-Briggs L.J."/>
            <person name="Horner N.R."/>
            <person name="Levin J.Z."/>
            <person name="Mammella M."/>
            <person name="Meijer H.J."/>
            <person name="Morris P."/>
            <person name="Nusbaum C."/>
            <person name="Oome S."/>
            <person name="Phillips A.J."/>
            <person name="van Rooyen D."/>
            <person name="Rzeszutek E."/>
            <person name="Saraiva M."/>
            <person name="Secombes C.J."/>
            <person name="Seidl M.F."/>
            <person name="Snel B."/>
            <person name="Stassen J.H."/>
            <person name="Sykes S."/>
            <person name="Tripathy S."/>
            <person name="van den Berg H."/>
            <person name="Vega-Arreguin J.C."/>
            <person name="Wawra S."/>
            <person name="Young S.K."/>
            <person name="Zeng Q."/>
            <person name="Dieguez-Uribeondo J."/>
            <person name="Russ C."/>
            <person name="Tyler B.M."/>
            <person name="van West P."/>
        </authorList>
    </citation>
    <scope>NUCLEOTIDE SEQUENCE [LARGE SCALE GENOMIC DNA]</scope>
    <source>
        <strain evidence="1 2">CBS 223.65</strain>
    </source>
</reference>
<evidence type="ECO:0000313" key="1">
    <source>
        <dbReference type="EMBL" id="KDO16837.1"/>
    </source>
</evidence>
<gene>
    <name evidence="1" type="ORF">SPRG_21952</name>
</gene>
<dbReference type="EMBL" id="KK583905">
    <property type="protein sequence ID" value="KDO16837.1"/>
    <property type="molecule type" value="Genomic_DNA"/>
</dbReference>
<name>A0A067BQ86_SAPPC</name>
<feature type="non-terminal residue" evidence="1">
    <location>
        <position position="79"/>
    </location>
</feature>
<dbReference type="KEGG" id="spar:SPRG_21952"/>
<dbReference type="AlphaFoldDB" id="A0A067BQ86"/>
<sequence length="79" mass="8700">DGERDRVVERLRIELRAVQDAHNDGEAQLAALGLVAQDSAQIVARLTQEVADAQASTTLLRESAGEERRVWAQCEGEKE</sequence>
<dbReference type="Proteomes" id="UP000030745">
    <property type="component" value="Unassembled WGS sequence"/>
</dbReference>
<feature type="non-terminal residue" evidence="1">
    <location>
        <position position="1"/>
    </location>
</feature>
<keyword evidence="2" id="KW-1185">Reference proteome</keyword>
<evidence type="ECO:0000313" key="2">
    <source>
        <dbReference type="Proteomes" id="UP000030745"/>
    </source>
</evidence>
<organism evidence="1 2">
    <name type="scientific">Saprolegnia parasitica (strain CBS 223.65)</name>
    <dbReference type="NCBI Taxonomy" id="695850"/>
    <lineage>
        <taxon>Eukaryota</taxon>
        <taxon>Sar</taxon>
        <taxon>Stramenopiles</taxon>
        <taxon>Oomycota</taxon>
        <taxon>Saprolegniomycetes</taxon>
        <taxon>Saprolegniales</taxon>
        <taxon>Saprolegniaceae</taxon>
        <taxon>Saprolegnia</taxon>
    </lineage>
</organism>
<proteinExistence type="predicted"/>
<dbReference type="GeneID" id="24142406"/>
<protein>
    <submittedName>
        <fullName evidence="1">Uncharacterized protein</fullName>
    </submittedName>
</protein>
<accession>A0A067BQ86</accession>
<dbReference type="RefSeq" id="XP_012212454.1">
    <property type="nucleotide sequence ID" value="XM_012357064.1"/>
</dbReference>